<accession>A0ABS2NBN3</accession>
<reference evidence="1 2" key="1">
    <citation type="submission" date="2021-01" db="EMBL/GenBank/DDBJ databases">
        <title>Genomic Encyclopedia of Type Strains, Phase IV (KMG-IV): sequencing the most valuable type-strain genomes for metagenomic binning, comparative biology and taxonomic classification.</title>
        <authorList>
            <person name="Goeker M."/>
        </authorList>
    </citation>
    <scope>NUCLEOTIDE SEQUENCE [LARGE SCALE GENOMIC DNA]</scope>
    <source>
        <strain evidence="1 2">DSM 24834</strain>
    </source>
</reference>
<dbReference type="EMBL" id="JAFBDZ010000001">
    <property type="protein sequence ID" value="MBM7584996.1"/>
    <property type="molecule type" value="Genomic_DNA"/>
</dbReference>
<sequence>MKSKVGKSIIVFGLLITILGGFNTKEVSACYPAYKCMTPPATYTLTYSNPDRRLGTILGGVAIGTVGFFGSYAAVASFGGATAYAVKEAYWGSLSYKVYIKKSDRSGYKYKTKTVYYSGTNYKNYKKTVYRYTN</sequence>
<evidence type="ECO:0000313" key="1">
    <source>
        <dbReference type="EMBL" id="MBM7584996.1"/>
    </source>
</evidence>
<protein>
    <submittedName>
        <fullName evidence="1">Uncharacterized membrane protein YuzA (DUF378 family)</fullName>
    </submittedName>
</protein>
<keyword evidence="2" id="KW-1185">Reference proteome</keyword>
<comment type="caution">
    <text evidence="1">The sequence shown here is derived from an EMBL/GenBank/DDBJ whole genome shotgun (WGS) entry which is preliminary data.</text>
</comment>
<proteinExistence type="predicted"/>
<dbReference type="RefSeq" id="WP_205169621.1">
    <property type="nucleotide sequence ID" value="NZ_JAFBDZ010000001.1"/>
</dbReference>
<evidence type="ECO:0000313" key="2">
    <source>
        <dbReference type="Proteomes" id="UP001646157"/>
    </source>
</evidence>
<dbReference type="Proteomes" id="UP001646157">
    <property type="component" value="Unassembled WGS sequence"/>
</dbReference>
<organism evidence="1 2">
    <name type="scientific">Rossellomorea pakistanensis</name>
    <dbReference type="NCBI Taxonomy" id="992288"/>
    <lineage>
        <taxon>Bacteria</taxon>
        <taxon>Bacillati</taxon>
        <taxon>Bacillota</taxon>
        <taxon>Bacilli</taxon>
        <taxon>Bacillales</taxon>
        <taxon>Bacillaceae</taxon>
        <taxon>Rossellomorea</taxon>
    </lineage>
</organism>
<gene>
    <name evidence="1" type="ORF">JOC86_001533</name>
</gene>
<name>A0ABS2NBN3_9BACI</name>